<dbReference type="Pfam" id="PF07679">
    <property type="entry name" value="I-set"/>
    <property type="match status" value="4"/>
</dbReference>
<dbReference type="Pfam" id="PF00041">
    <property type="entry name" value="fn3"/>
    <property type="match status" value="4"/>
</dbReference>
<dbReference type="Proteomes" id="UP000299102">
    <property type="component" value="Unassembled WGS sequence"/>
</dbReference>
<dbReference type="Pfam" id="PF13927">
    <property type="entry name" value="Ig_3"/>
    <property type="match status" value="2"/>
</dbReference>
<evidence type="ECO:0000256" key="1">
    <source>
        <dbReference type="ARBA" id="ARBA00004479"/>
    </source>
</evidence>
<evidence type="ECO:0000256" key="7">
    <source>
        <dbReference type="ARBA" id="ARBA00022889"/>
    </source>
</evidence>
<dbReference type="FunFam" id="2.60.40.10:FF:002352">
    <property type="entry name" value="Blast:Protein sidekick"/>
    <property type="match status" value="1"/>
</dbReference>
<dbReference type="PANTHER" id="PTHR44170">
    <property type="entry name" value="PROTEIN SIDEKICK"/>
    <property type="match status" value="1"/>
</dbReference>
<keyword evidence="19" id="KW-1185">Reference proteome</keyword>
<dbReference type="InterPro" id="IPR013783">
    <property type="entry name" value="Ig-like_fold"/>
</dbReference>
<dbReference type="InterPro" id="IPR036179">
    <property type="entry name" value="Ig-like_dom_sf"/>
</dbReference>
<dbReference type="InterPro" id="IPR003599">
    <property type="entry name" value="Ig_sub"/>
</dbReference>
<feature type="domain" description="Ig-like" evidence="16">
    <location>
        <begin position="399"/>
        <end position="486"/>
    </location>
</feature>
<evidence type="ECO:0000256" key="8">
    <source>
        <dbReference type="ARBA" id="ARBA00022989"/>
    </source>
</evidence>
<evidence type="ECO:0000256" key="15">
    <source>
        <dbReference type="ARBA" id="ARBA00068688"/>
    </source>
</evidence>
<dbReference type="SUPFAM" id="SSF48726">
    <property type="entry name" value="Immunoglobulin"/>
    <property type="match status" value="5"/>
</dbReference>
<evidence type="ECO:0000313" key="18">
    <source>
        <dbReference type="EMBL" id="GBP10993.1"/>
    </source>
</evidence>
<dbReference type="CDD" id="cd00063">
    <property type="entry name" value="FN3"/>
    <property type="match status" value="4"/>
</dbReference>
<comment type="caution">
    <text evidence="18">The sequence shown here is derived from an EMBL/GenBank/DDBJ whole genome shotgun (WGS) entry which is preliminary data.</text>
</comment>
<keyword evidence="3" id="KW-0964">Secreted</keyword>
<dbReference type="FunFam" id="2.60.40.10:FF:000158">
    <property type="entry name" value="Sidekick cell adhesion molecule 2"/>
    <property type="match status" value="1"/>
</dbReference>
<evidence type="ECO:0000256" key="11">
    <source>
        <dbReference type="ARBA" id="ARBA00023180"/>
    </source>
</evidence>
<reference evidence="18 19" key="1">
    <citation type="journal article" date="2019" name="Commun. Biol.">
        <title>The bagworm genome reveals a unique fibroin gene that provides high tensile strength.</title>
        <authorList>
            <person name="Kono N."/>
            <person name="Nakamura H."/>
            <person name="Ohtoshi R."/>
            <person name="Tomita M."/>
            <person name="Numata K."/>
            <person name="Arakawa K."/>
        </authorList>
    </citation>
    <scope>NUCLEOTIDE SEQUENCE [LARGE SCALE GENOMIC DNA]</scope>
</reference>
<organism evidence="18 19">
    <name type="scientific">Eumeta variegata</name>
    <name type="common">Bagworm moth</name>
    <name type="synonym">Eumeta japonica</name>
    <dbReference type="NCBI Taxonomy" id="151549"/>
    <lineage>
        <taxon>Eukaryota</taxon>
        <taxon>Metazoa</taxon>
        <taxon>Ecdysozoa</taxon>
        <taxon>Arthropoda</taxon>
        <taxon>Hexapoda</taxon>
        <taxon>Insecta</taxon>
        <taxon>Pterygota</taxon>
        <taxon>Neoptera</taxon>
        <taxon>Endopterygota</taxon>
        <taxon>Lepidoptera</taxon>
        <taxon>Glossata</taxon>
        <taxon>Ditrysia</taxon>
        <taxon>Tineoidea</taxon>
        <taxon>Psychidae</taxon>
        <taxon>Oiketicinae</taxon>
        <taxon>Eumeta</taxon>
    </lineage>
</organism>
<evidence type="ECO:0000256" key="13">
    <source>
        <dbReference type="ARBA" id="ARBA00061228"/>
    </source>
</evidence>
<keyword evidence="9" id="KW-0472">Membrane</keyword>
<dbReference type="PROSITE" id="PS50853">
    <property type="entry name" value="FN3"/>
    <property type="match status" value="4"/>
</dbReference>
<evidence type="ECO:0000256" key="5">
    <source>
        <dbReference type="ARBA" id="ARBA00022729"/>
    </source>
</evidence>
<feature type="domain" description="Ig-like" evidence="16">
    <location>
        <begin position="491"/>
        <end position="578"/>
    </location>
</feature>
<keyword evidence="6" id="KW-0677">Repeat</keyword>
<evidence type="ECO:0000256" key="10">
    <source>
        <dbReference type="ARBA" id="ARBA00023157"/>
    </source>
</evidence>
<evidence type="ECO:0000256" key="14">
    <source>
        <dbReference type="ARBA" id="ARBA00061621"/>
    </source>
</evidence>
<dbReference type="GO" id="GO:0098609">
    <property type="term" value="P:cell-cell adhesion"/>
    <property type="evidence" value="ECO:0007669"/>
    <property type="project" value="TreeGrafter"/>
</dbReference>
<dbReference type="InterPro" id="IPR003598">
    <property type="entry name" value="Ig_sub2"/>
</dbReference>
<dbReference type="STRING" id="151549.A0A4C1T902"/>
<feature type="domain" description="Fibronectin type-III" evidence="17">
    <location>
        <begin position="798"/>
        <end position="903"/>
    </location>
</feature>
<keyword evidence="5" id="KW-0732">Signal</keyword>
<keyword evidence="8" id="KW-1133">Transmembrane helix</keyword>
<evidence type="ECO:0000256" key="4">
    <source>
        <dbReference type="ARBA" id="ARBA00022692"/>
    </source>
</evidence>
<dbReference type="SMART" id="SM00406">
    <property type="entry name" value="IGv"/>
    <property type="match status" value="3"/>
</dbReference>
<evidence type="ECO:0000256" key="2">
    <source>
        <dbReference type="ARBA" id="ARBA00004613"/>
    </source>
</evidence>
<feature type="domain" description="Ig-like" evidence="16">
    <location>
        <begin position="292"/>
        <end position="390"/>
    </location>
</feature>
<dbReference type="OrthoDB" id="8923679at2759"/>
<dbReference type="FunFam" id="2.60.40.10:FF:000028">
    <property type="entry name" value="Neuronal cell adhesion molecule"/>
    <property type="match status" value="1"/>
</dbReference>
<keyword evidence="12" id="KW-0393">Immunoglobulin domain</keyword>
<dbReference type="InterPro" id="IPR007110">
    <property type="entry name" value="Ig-like_dom"/>
</dbReference>
<dbReference type="FunFam" id="2.60.40.10:FF:000032">
    <property type="entry name" value="palladin isoform X1"/>
    <property type="match status" value="2"/>
</dbReference>
<evidence type="ECO:0000256" key="6">
    <source>
        <dbReference type="ARBA" id="ARBA00022737"/>
    </source>
</evidence>
<evidence type="ECO:0000259" key="17">
    <source>
        <dbReference type="PROSITE" id="PS50853"/>
    </source>
</evidence>
<accession>A0A4C1T902</accession>
<dbReference type="SMART" id="SM00408">
    <property type="entry name" value="IGc2"/>
    <property type="match status" value="5"/>
</dbReference>
<feature type="domain" description="Fibronectin type-III" evidence="17">
    <location>
        <begin position="696"/>
        <end position="793"/>
    </location>
</feature>
<comment type="subcellular location">
    <subcellularLocation>
        <location evidence="1">Membrane</location>
        <topology evidence="1">Single-pass type I membrane protein</topology>
    </subcellularLocation>
    <subcellularLocation>
        <location evidence="2">Secreted</location>
    </subcellularLocation>
</comment>
<keyword evidence="4" id="KW-0812">Transmembrane</keyword>
<dbReference type="CDD" id="cd00096">
    <property type="entry name" value="Ig"/>
    <property type="match status" value="1"/>
</dbReference>
<dbReference type="InterPro" id="IPR013106">
    <property type="entry name" value="Ig_V-set"/>
</dbReference>
<dbReference type="PROSITE" id="PS50835">
    <property type="entry name" value="IG_LIKE"/>
    <property type="match status" value="5"/>
</dbReference>
<dbReference type="PANTHER" id="PTHR44170:SF49">
    <property type="entry name" value="PROTEIN SIDEKICK-1 ISOFORM X1"/>
    <property type="match status" value="1"/>
</dbReference>
<evidence type="ECO:0000256" key="3">
    <source>
        <dbReference type="ARBA" id="ARBA00022525"/>
    </source>
</evidence>
<protein>
    <recommendedName>
        <fullName evidence="15">Hemolin</fullName>
    </recommendedName>
</protein>
<gene>
    <name evidence="18" type="primary">sdk</name>
    <name evidence="18" type="ORF">EVAR_5542_1</name>
</gene>
<feature type="domain" description="Fibronectin type-III" evidence="17">
    <location>
        <begin position="585"/>
        <end position="690"/>
    </location>
</feature>
<keyword evidence="11" id="KW-0325">Glycoprotein</keyword>
<dbReference type="GO" id="GO:0005576">
    <property type="term" value="C:extracellular region"/>
    <property type="evidence" value="ECO:0007669"/>
    <property type="project" value="UniProtKB-SubCell"/>
</dbReference>
<dbReference type="SMART" id="SM00060">
    <property type="entry name" value="FN3"/>
    <property type="match status" value="4"/>
</dbReference>
<dbReference type="GO" id="GO:0009653">
    <property type="term" value="P:anatomical structure morphogenesis"/>
    <property type="evidence" value="ECO:0007669"/>
    <property type="project" value="UniProtKB-ARBA"/>
</dbReference>
<evidence type="ECO:0000313" key="19">
    <source>
        <dbReference type="Proteomes" id="UP000299102"/>
    </source>
</evidence>
<feature type="domain" description="Ig-like" evidence="16">
    <location>
        <begin position="4"/>
        <end position="81"/>
    </location>
</feature>
<evidence type="ECO:0000256" key="9">
    <source>
        <dbReference type="ARBA" id="ARBA00023136"/>
    </source>
</evidence>
<dbReference type="Gene3D" id="2.60.40.10">
    <property type="entry name" value="Immunoglobulins"/>
    <property type="match status" value="10"/>
</dbReference>
<keyword evidence="10" id="KW-1015">Disulfide bond</keyword>
<evidence type="ECO:0000259" key="16">
    <source>
        <dbReference type="PROSITE" id="PS50835"/>
    </source>
</evidence>
<comment type="similarity">
    <text evidence="14">Belongs to the sidekick family.</text>
</comment>
<dbReference type="AlphaFoldDB" id="A0A4C1T902"/>
<dbReference type="GO" id="GO:0016020">
    <property type="term" value="C:membrane"/>
    <property type="evidence" value="ECO:0007669"/>
    <property type="project" value="UniProtKB-SubCell"/>
</dbReference>
<dbReference type="SMART" id="SM00409">
    <property type="entry name" value="IG"/>
    <property type="match status" value="6"/>
</dbReference>
<proteinExistence type="inferred from homology"/>
<feature type="domain" description="Ig-like" evidence="16">
    <location>
        <begin position="193"/>
        <end position="287"/>
    </location>
</feature>
<name>A0A4C1T902_EUMVA</name>
<evidence type="ECO:0000256" key="12">
    <source>
        <dbReference type="ARBA" id="ARBA00023319"/>
    </source>
</evidence>
<dbReference type="SUPFAM" id="SSF49265">
    <property type="entry name" value="Fibronectin type III"/>
    <property type="match status" value="2"/>
</dbReference>
<comment type="similarity">
    <text evidence="13">Belongs to the hemolin family.</text>
</comment>
<dbReference type="InterPro" id="IPR003961">
    <property type="entry name" value="FN3_dom"/>
</dbReference>
<sequence>MQPPRFSMQPSSSNSIVREGTTKILQCSAIGIPQPMYRWLKNGAPLGEYSTELFYKIHNTQRQDAGAYQCIAKNDVGAIFSEKNHIVVAYMGIFEDTTEREVTVESGSAAIIDLPHIESEPPPSVVWQDENGQLRYDHKYGVGDRHQLVILATSGEDERAYRVRAINTQLGKVENSPYIKLKVFGDDTKEIPPEIIIKPQNTKIVKGKDVTNLLCIANARPLHELETLWFKDGILIDLAGVTYDLNDPWNRTLGLISANLTHTGQYTCEARLKTGGFATVTASASVTVLEKPVFLNSLKSETFGEFGSTIVLECDVQGIPLPGITWYRDGKKIGSVGEEANEPDHVDLDDGGGRFRVEVDRSLVISDIKMEDMGIFQCIATNEVGEASMHTWLRIKTSPPVMQTPPTNLTVLDGKDATITCRAMGAPTPNVTWYFNDSLILSVGGRLQTLDEGDLLITGSAPADSGKYSCVRANDAGRVSAHAYLSVLVRTQIVAPPVDTRVLLGHTATLPCKVSNDPNVKYNIDWFHNKQPMTAGSRLWVEADGSLHVQAVRASDAGEYTCVVTSPGGNDTRHALLAVIELPFAPTNVRAERLDAATPRAVNVSWTPGFDGNSPILKYIVQRRVVPEFGPIPDPLLNWVPEPVNVSANQRWVLLTSLKAATSYQFRVLAINMVGEGTPSDPTEILTLPQEAPSGPPVGFVASARSSSEIITQWQPPLEEHRNGHILGYIIRYRLAGYDNSPWTHQNITNEAQRNYLIQDLITWKDYNVQIAAYNDKGIGVFTDSYKIKTKEGVPEAPPDSVRCEPFNSTAITVWWTPPNPQKINGINQGYKIQSWRWDDPEGMNVEQKIINVPPNLLDPLAEQSAVIGGLEKFTEYNITVVCFTDPGDGQRSEFVLVSTKEDVPDEISSLQFDDISDRAVRVSWSPPKKINGILTGYKLSYEIKDDSKSLKEEILPPNVTSIKVEHLQVKI</sequence>
<dbReference type="EMBL" id="BGZK01000043">
    <property type="protein sequence ID" value="GBP10993.1"/>
    <property type="molecule type" value="Genomic_DNA"/>
</dbReference>
<keyword evidence="7" id="KW-0130">Cell adhesion</keyword>
<dbReference type="InterPro" id="IPR013098">
    <property type="entry name" value="Ig_I-set"/>
</dbReference>
<feature type="domain" description="Fibronectin type-III" evidence="17">
    <location>
        <begin position="907"/>
        <end position="972"/>
    </location>
</feature>
<dbReference type="InterPro" id="IPR036116">
    <property type="entry name" value="FN3_sf"/>
</dbReference>
<dbReference type="GO" id="GO:0030154">
    <property type="term" value="P:cell differentiation"/>
    <property type="evidence" value="ECO:0007669"/>
    <property type="project" value="UniProtKB-ARBA"/>
</dbReference>